<name>A0ABW3QXY0_9PSEU</name>
<feature type="signal peptide" evidence="2">
    <location>
        <begin position="1"/>
        <end position="21"/>
    </location>
</feature>
<comment type="caution">
    <text evidence="3">The sequence shown here is derived from an EMBL/GenBank/DDBJ whole genome shotgun (WGS) entry which is preliminary data.</text>
</comment>
<evidence type="ECO:0000313" key="4">
    <source>
        <dbReference type="Proteomes" id="UP001597168"/>
    </source>
</evidence>
<dbReference type="Proteomes" id="UP001597168">
    <property type="component" value="Unassembled WGS sequence"/>
</dbReference>
<evidence type="ECO:0000313" key="3">
    <source>
        <dbReference type="EMBL" id="MFD1149694.1"/>
    </source>
</evidence>
<protein>
    <recommendedName>
        <fullName evidence="5">Secreted protein</fullName>
    </recommendedName>
</protein>
<feature type="chain" id="PRO_5046204246" description="Secreted protein" evidence="2">
    <location>
        <begin position="22"/>
        <end position="132"/>
    </location>
</feature>
<dbReference type="RefSeq" id="WP_380725109.1">
    <property type="nucleotide sequence ID" value="NZ_JBHTLK010000118.1"/>
</dbReference>
<feature type="compositionally biased region" description="Basic and acidic residues" evidence="1">
    <location>
        <begin position="109"/>
        <end position="132"/>
    </location>
</feature>
<evidence type="ECO:0000256" key="2">
    <source>
        <dbReference type="SAM" id="SignalP"/>
    </source>
</evidence>
<gene>
    <name evidence="3" type="ORF">ACFQ3T_21385</name>
</gene>
<dbReference type="EMBL" id="JBHTLK010000118">
    <property type="protein sequence ID" value="MFD1149694.1"/>
    <property type="molecule type" value="Genomic_DNA"/>
</dbReference>
<accession>A0ABW3QXY0</accession>
<evidence type="ECO:0008006" key="5">
    <source>
        <dbReference type="Google" id="ProtNLM"/>
    </source>
</evidence>
<proteinExistence type="predicted"/>
<reference evidence="4" key="1">
    <citation type="journal article" date="2019" name="Int. J. Syst. Evol. Microbiol.">
        <title>The Global Catalogue of Microorganisms (GCM) 10K type strain sequencing project: providing services to taxonomists for standard genome sequencing and annotation.</title>
        <authorList>
            <consortium name="The Broad Institute Genomics Platform"/>
            <consortium name="The Broad Institute Genome Sequencing Center for Infectious Disease"/>
            <person name="Wu L."/>
            <person name="Ma J."/>
        </authorList>
    </citation>
    <scope>NUCLEOTIDE SEQUENCE [LARGE SCALE GENOMIC DNA]</scope>
    <source>
        <strain evidence="4">CCUG 60214</strain>
    </source>
</reference>
<feature type="region of interest" description="Disordered" evidence="1">
    <location>
        <begin position="85"/>
        <end position="132"/>
    </location>
</feature>
<organism evidence="3 4">
    <name type="scientific">Saccharothrix hoggarensis</name>
    <dbReference type="NCBI Taxonomy" id="913853"/>
    <lineage>
        <taxon>Bacteria</taxon>
        <taxon>Bacillati</taxon>
        <taxon>Actinomycetota</taxon>
        <taxon>Actinomycetes</taxon>
        <taxon>Pseudonocardiales</taxon>
        <taxon>Pseudonocardiaceae</taxon>
        <taxon>Saccharothrix</taxon>
    </lineage>
</organism>
<sequence>MRSIIRLVAAGAVSLPILVGAAGLASADVEYEQSYSAATAQGAVTHSVESGAGHGYAYFHEQFLGAGPQGAGYYQQGSFSHPHGAHYGQQWGFSGPEGAFSGSVGSSAEADHHESHDQEGHDQEGHDHHADD</sequence>
<keyword evidence="4" id="KW-1185">Reference proteome</keyword>
<keyword evidence="2" id="KW-0732">Signal</keyword>
<evidence type="ECO:0000256" key="1">
    <source>
        <dbReference type="SAM" id="MobiDB-lite"/>
    </source>
</evidence>